<evidence type="ECO:0000313" key="4">
    <source>
        <dbReference type="Proteomes" id="UP000315724"/>
    </source>
</evidence>
<keyword evidence="4" id="KW-1185">Reference proteome</keyword>
<evidence type="ECO:0000256" key="1">
    <source>
        <dbReference type="SAM" id="SignalP"/>
    </source>
</evidence>
<protein>
    <submittedName>
        <fullName evidence="3">Alpha/beta hydrolase family protein</fullName>
    </submittedName>
</protein>
<organism evidence="3 4">
    <name type="scientific">Thalassoglobus polymorphus</name>
    <dbReference type="NCBI Taxonomy" id="2527994"/>
    <lineage>
        <taxon>Bacteria</taxon>
        <taxon>Pseudomonadati</taxon>
        <taxon>Planctomycetota</taxon>
        <taxon>Planctomycetia</taxon>
        <taxon>Planctomycetales</taxon>
        <taxon>Planctomycetaceae</taxon>
        <taxon>Thalassoglobus</taxon>
    </lineage>
</organism>
<dbReference type="PANTHER" id="PTHR47381">
    <property type="entry name" value="ALPHA/BETA-HYDROLASES SUPERFAMILY PROTEIN"/>
    <property type="match status" value="1"/>
</dbReference>
<dbReference type="KEGG" id="tpol:Mal48_26020"/>
<accession>A0A517QNZ5</accession>
<dbReference type="PANTHER" id="PTHR47381:SF3">
    <property type="entry name" value="ALPHA_BETA-HYDROLASES SUPERFAMILY PROTEIN"/>
    <property type="match status" value="1"/>
</dbReference>
<dbReference type="EMBL" id="CP036267">
    <property type="protein sequence ID" value="QDT33349.1"/>
    <property type="molecule type" value="Genomic_DNA"/>
</dbReference>
<feature type="domain" description="Xaa-Pro dipeptidyl-peptidase-like" evidence="2">
    <location>
        <begin position="116"/>
        <end position="267"/>
    </location>
</feature>
<feature type="signal peptide" evidence="1">
    <location>
        <begin position="1"/>
        <end position="25"/>
    </location>
</feature>
<name>A0A517QNZ5_9PLAN</name>
<proteinExistence type="predicted"/>
<keyword evidence="3" id="KW-0378">Hydrolase</keyword>
<dbReference type="SUPFAM" id="SSF53474">
    <property type="entry name" value="alpha/beta-Hydrolases"/>
    <property type="match status" value="1"/>
</dbReference>
<evidence type="ECO:0000313" key="3">
    <source>
        <dbReference type="EMBL" id="QDT33349.1"/>
    </source>
</evidence>
<keyword evidence="1" id="KW-0732">Signal</keyword>
<gene>
    <name evidence="3" type="ORF">Mal48_26020</name>
</gene>
<dbReference type="AlphaFoldDB" id="A0A517QNZ5"/>
<feature type="chain" id="PRO_5021856001" evidence="1">
    <location>
        <begin position="26"/>
        <end position="693"/>
    </location>
</feature>
<dbReference type="Gene3D" id="3.40.50.1820">
    <property type="entry name" value="alpha/beta hydrolase"/>
    <property type="match status" value="1"/>
</dbReference>
<sequence length="693" mass="77694" precursor="true">MFSLKFHLLGSFVAFSLIISTSGDAQDSTTSTGDELLARYFAAQTAIVTKDSLADVKTLEDWTRQREERHAQLQEMLGLKPWPERSPLKPVVTGTHTREGVIVENLHFQAMPGLYVTANFYRPEKQEGPLPAILYVCGHGGVKKDGVSYGNKTHYQHHGAWFAKNGFVCLMIDTIQLGEIEGIHHGTYKYGMWWWLNRGYTSAGVEAWNCIRSLDYLQSRPEVDGEKIGVTGRSGGGAYSWWVAALDDRIKAAVPVAGITNMHNHVVDGCVEGHCDCMYMVNTFAWDFPMLASLVAPRPLLISNTDKDRIFPLDGVVDVYAKTRRIYELHNALGNIGLNIAEGPHKDTQELRVNAFHWMNRFLKNENPLIDVTATPLFTPEELKVFDELPKDERVTSIQESFVPMASDTLPQTQKELDALRTTAMLKLMYRSFLNSPKVPGSDVSSSKPTQSWESDEATLSVIEYRPDAVYSLPMFVLKQKNVSKSKGVRVFVCDAELWSEINPRLATQFPDCPYFSKVQTSKTEGKLPHHRPGETLVILPPRGVGPTAWNTNEKKQTQIKRRFALLGQTQDSVQIHDIVQGINTLEEMKEVPLHIQGRGQAADWLLFASMFISKDSKIDLVNLSDDLRDGPYLLQVSQFLTKPQALLIAASQVKSLAVQCESPEQDAAWGSVEKVAQQLGWKKDKFNVQPSQ</sequence>
<dbReference type="Proteomes" id="UP000315724">
    <property type="component" value="Chromosome"/>
</dbReference>
<reference evidence="3 4" key="1">
    <citation type="submission" date="2019-02" db="EMBL/GenBank/DDBJ databases">
        <title>Deep-cultivation of Planctomycetes and their phenomic and genomic characterization uncovers novel biology.</title>
        <authorList>
            <person name="Wiegand S."/>
            <person name="Jogler M."/>
            <person name="Boedeker C."/>
            <person name="Pinto D."/>
            <person name="Vollmers J."/>
            <person name="Rivas-Marin E."/>
            <person name="Kohn T."/>
            <person name="Peeters S.H."/>
            <person name="Heuer A."/>
            <person name="Rast P."/>
            <person name="Oberbeckmann S."/>
            <person name="Bunk B."/>
            <person name="Jeske O."/>
            <person name="Meyerdierks A."/>
            <person name="Storesund J.E."/>
            <person name="Kallscheuer N."/>
            <person name="Luecker S."/>
            <person name="Lage O.M."/>
            <person name="Pohl T."/>
            <person name="Merkel B.J."/>
            <person name="Hornburger P."/>
            <person name="Mueller R.-W."/>
            <person name="Bruemmer F."/>
            <person name="Labrenz M."/>
            <person name="Spormann A.M."/>
            <person name="Op den Camp H."/>
            <person name="Overmann J."/>
            <person name="Amann R."/>
            <person name="Jetten M.S.M."/>
            <person name="Mascher T."/>
            <person name="Medema M.H."/>
            <person name="Devos D.P."/>
            <person name="Kaster A.-K."/>
            <person name="Ovreas L."/>
            <person name="Rohde M."/>
            <person name="Galperin M.Y."/>
            <person name="Jogler C."/>
        </authorList>
    </citation>
    <scope>NUCLEOTIDE SEQUENCE [LARGE SCALE GENOMIC DNA]</scope>
    <source>
        <strain evidence="3 4">Mal48</strain>
    </source>
</reference>
<evidence type="ECO:0000259" key="2">
    <source>
        <dbReference type="Pfam" id="PF02129"/>
    </source>
</evidence>
<dbReference type="InterPro" id="IPR000383">
    <property type="entry name" value="Xaa-Pro-like_dom"/>
</dbReference>
<dbReference type="InterPro" id="IPR029058">
    <property type="entry name" value="AB_hydrolase_fold"/>
</dbReference>
<dbReference type="RefSeq" id="WP_197441654.1">
    <property type="nucleotide sequence ID" value="NZ_CP036267.1"/>
</dbReference>
<dbReference type="Pfam" id="PF02129">
    <property type="entry name" value="Peptidase_S15"/>
    <property type="match status" value="1"/>
</dbReference>
<dbReference type="GO" id="GO:0016787">
    <property type="term" value="F:hydrolase activity"/>
    <property type="evidence" value="ECO:0007669"/>
    <property type="project" value="UniProtKB-KW"/>
</dbReference>